<evidence type="ECO:0000256" key="5">
    <source>
        <dbReference type="ARBA" id="ARBA00023136"/>
    </source>
</evidence>
<dbReference type="Proteomes" id="UP000230821">
    <property type="component" value="Unassembled WGS sequence"/>
</dbReference>
<proteinExistence type="predicted"/>
<evidence type="ECO:0000313" key="7">
    <source>
        <dbReference type="EMBL" id="PIE35580.1"/>
    </source>
</evidence>
<name>A0A2G6KJN5_9BACT</name>
<sequence>MFRLISGIFLGWSLGANDSANVFGTAVASGVIRFSVAATITAIFVTVGAVLQGAGGMHTLGGLTTQDLNSAFVSSFAAALTVTTMTYCCLPVSTSQAVVGAILGIGIAMQQVIHWRGLRKVVLCWIGTPVGAILIAFVLYKSIQYLLGKCKVGILFMNALIKYGLLISGAYGAYALGANNVANVTGVFAEAGLITIRQAVLIGGISIAFGAVTYSKRVMMTVGSGLVSLDGFSAFIAVLSQAITVHIYAEIGVPVSTSQAIIGGVLGIGLVLGMQTIHRRTLLNIVVGWLSTPIIAGIVAFLLMKGLLLFS</sequence>
<evidence type="ECO:0000256" key="4">
    <source>
        <dbReference type="ARBA" id="ARBA00022989"/>
    </source>
</evidence>
<feature type="transmembrane region" description="Helical" evidence="6">
    <location>
        <begin position="71"/>
        <end position="90"/>
    </location>
</feature>
<evidence type="ECO:0000256" key="1">
    <source>
        <dbReference type="ARBA" id="ARBA00004141"/>
    </source>
</evidence>
<keyword evidence="3 6" id="KW-0812">Transmembrane</keyword>
<feature type="transmembrane region" description="Helical" evidence="6">
    <location>
        <begin position="226"/>
        <end position="249"/>
    </location>
</feature>
<keyword evidence="4 6" id="KW-1133">Transmembrane helix</keyword>
<keyword evidence="2" id="KW-0813">Transport</keyword>
<feature type="transmembrane region" description="Helical" evidence="6">
    <location>
        <begin position="194"/>
        <end position="214"/>
    </location>
</feature>
<dbReference type="GO" id="GO:0005315">
    <property type="term" value="F:phosphate transmembrane transporter activity"/>
    <property type="evidence" value="ECO:0007669"/>
    <property type="project" value="InterPro"/>
</dbReference>
<dbReference type="AlphaFoldDB" id="A0A2G6KJN5"/>
<dbReference type="PANTHER" id="PTHR11101:SF80">
    <property type="entry name" value="PHOSPHATE TRANSPORTER"/>
    <property type="match status" value="1"/>
</dbReference>
<feature type="transmembrane region" description="Helical" evidence="6">
    <location>
        <begin position="120"/>
        <end position="140"/>
    </location>
</feature>
<reference evidence="7 8" key="1">
    <citation type="submission" date="2017-10" db="EMBL/GenBank/DDBJ databases">
        <title>Novel microbial diversity and functional potential in the marine mammal oral microbiome.</title>
        <authorList>
            <person name="Dudek N.K."/>
            <person name="Sun C.L."/>
            <person name="Burstein D."/>
            <person name="Kantor R.S."/>
            <person name="Aliaga Goltsman D.S."/>
            <person name="Bik E.M."/>
            <person name="Thomas B.C."/>
            <person name="Banfield J.F."/>
            <person name="Relman D.A."/>
        </authorList>
    </citation>
    <scope>NUCLEOTIDE SEQUENCE [LARGE SCALE GENOMIC DNA]</scope>
    <source>
        <strain evidence="7">DOLJORAL78_47_16</strain>
    </source>
</reference>
<dbReference type="GO" id="GO:0035435">
    <property type="term" value="P:phosphate ion transmembrane transport"/>
    <property type="evidence" value="ECO:0007669"/>
    <property type="project" value="TreeGrafter"/>
</dbReference>
<feature type="transmembrane region" description="Helical" evidence="6">
    <location>
        <begin position="31"/>
        <end position="51"/>
    </location>
</feature>
<comment type="caution">
    <text evidence="7">The sequence shown here is derived from an EMBL/GenBank/DDBJ whole genome shotgun (WGS) entry which is preliminary data.</text>
</comment>
<feature type="transmembrane region" description="Helical" evidence="6">
    <location>
        <begin position="281"/>
        <end position="304"/>
    </location>
</feature>
<keyword evidence="5 6" id="KW-0472">Membrane</keyword>
<dbReference type="GO" id="GO:0016020">
    <property type="term" value="C:membrane"/>
    <property type="evidence" value="ECO:0007669"/>
    <property type="project" value="UniProtKB-SubCell"/>
</dbReference>
<comment type="subcellular location">
    <subcellularLocation>
        <location evidence="1">Membrane</location>
        <topology evidence="1">Multi-pass membrane protein</topology>
    </subcellularLocation>
</comment>
<dbReference type="Pfam" id="PF01384">
    <property type="entry name" value="PHO4"/>
    <property type="match status" value="1"/>
</dbReference>
<dbReference type="PANTHER" id="PTHR11101">
    <property type="entry name" value="PHOSPHATE TRANSPORTER"/>
    <property type="match status" value="1"/>
</dbReference>
<dbReference type="EMBL" id="PDSK01000039">
    <property type="protein sequence ID" value="PIE35580.1"/>
    <property type="molecule type" value="Genomic_DNA"/>
</dbReference>
<evidence type="ECO:0000256" key="3">
    <source>
        <dbReference type="ARBA" id="ARBA00022692"/>
    </source>
</evidence>
<evidence type="ECO:0000256" key="2">
    <source>
        <dbReference type="ARBA" id="ARBA00022448"/>
    </source>
</evidence>
<evidence type="ECO:0000256" key="6">
    <source>
        <dbReference type="SAM" id="Phobius"/>
    </source>
</evidence>
<accession>A0A2G6KJN5</accession>
<organism evidence="7 8">
    <name type="scientific">candidate division KSB3 bacterium</name>
    <dbReference type="NCBI Taxonomy" id="2044937"/>
    <lineage>
        <taxon>Bacteria</taxon>
        <taxon>candidate division KSB3</taxon>
    </lineage>
</organism>
<evidence type="ECO:0000313" key="8">
    <source>
        <dbReference type="Proteomes" id="UP000230821"/>
    </source>
</evidence>
<feature type="transmembrane region" description="Helical" evidence="6">
    <location>
        <begin position="255"/>
        <end position="274"/>
    </location>
</feature>
<gene>
    <name evidence="7" type="ORF">CSA56_03620</name>
</gene>
<feature type="transmembrane region" description="Helical" evidence="6">
    <location>
        <begin position="97"/>
        <end position="114"/>
    </location>
</feature>
<protein>
    <submittedName>
        <fullName evidence="7">Anion permease</fullName>
    </submittedName>
</protein>
<dbReference type="InterPro" id="IPR001204">
    <property type="entry name" value="Phos_transporter"/>
</dbReference>
<feature type="transmembrane region" description="Helical" evidence="6">
    <location>
        <begin position="152"/>
        <end position="174"/>
    </location>
</feature>